<reference evidence="2" key="1">
    <citation type="submission" date="2016-02" db="EMBL/GenBank/DDBJ databases">
        <title>Complete genome sequence of bacteriophage vB_KpnP_KpV71 lytic for Klebsiella pneumoniae.</title>
        <authorList>
            <person name="Komisarova E.V."/>
            <person name="Krasilnikova V.M."/>
            <person name="Kislichkina A.A."/>
            <person name="Myakinina V.P."/>
            <person name="Volozhantsev N.V."/>
        </authorList>
    </citation>
    <scope>NUCLEOTIDE SEQUENCE [LARGE SCALE GENOMIC DNA]</scope>
</reference>
<sequence>MSMCIDHGYTKCLNKNGYRRAWYKPTKRLELLHRVVYAEHNGVDIGAMAGLSVRHTCDNPRCINPEHLVLGTHLDNMNDRAERGRNPDIRGERNPKALLSWDAVLDIRANYVPYKKGMRQHFANKYGVGVHVISDVISNRSWNA</sequence>
<evidence type="ECO:0000313" key="3">
    <source>
        <dbReference type="Proteomes" id="UP000202850"/>
    </source>
</evidence>
<evidence type="ECO:0000259" key="1">
    <source>
        <dbReference type="Pfam" id="PF13392"/>
    </source>
</evidence>
<keyword evidence="3" id="KW-1185">Reference proteome</keyword>
<dbReference type="GeneID" id="29124261"/>
<organism evidence="2 3">
    <name type="scientific">Klebsiella phage KpV71</name>
    <name type="common">Bacteriophage KpV71</name>
    <dbReference type="NCBI Taxonomy" id="1796998"/>
    <lineage>
        <taxon>Viruses</taxon>
        <taxon>Duplodnaviria</taxon>
        <taxon>Heunggongvirae</taxon>
        <taxon>Uroviricota</taxon>
        <taxon>Caudoviricetes</taxon>
        <taxon>Autographivirales</taxon>
        <taxon>Autoscriptoviridae</taxon>
        <taxon>Slopekvirinae</taxon>
        <taxon>Drulisvirus</taxon>
        <taxon>Drulisvirus KpV71</taxon>
    </lineage>
</organism>
<dbReference type="EMBL" id="KU666550">
    <property type="protein sequence ID" value="AMQ66450.1"/>
    <property type="molecule type" value="Genomic_DNA"/>
</dbReference>
<dbReference type="Pfam" id="PF13392">
    <property type="entry name" value="HNH_3"/>
    <property type="match status" value="1"/>
</dbReference>
<dbReference type="InterPro" id="IPR044925">
    <property type="entry name" value="His-Me_finger_sf"/>
</dbReference>
<dbReference type="OrthoDB" id="21336at10239"/>
<dbReference type="InterPro" id="IPR003615">
    <property type="entry name" value="HNH_nuc"/>
</dbReference>
<accession>A0A142F0Z3</accession>
<dbReference type="Proteomes" id="UP000202850">
    <property type="component" value="Segment"/>
</dbReference>
<dbReference type="GO" id="GO:0004519">
    <property type="term" value="F:endonuclease activity"/>
    <property type="evidence" value="ECO:0007669"/>
    <property type="project" value="InterPro"/>
</dbReference>
<dbReference type="Gene3D" id="3.90.75.10">
    <property type="entry name" value="Homing Intron 3 (I-ppo) Encoded Endonuclease, Chain A"/>
    <property type="match status" value="1"/>
</dbReference>
<name>A0A142F0Z3_BPK71</name>
<gene>
    <name evidence="2" type="ORF">kpv71_21</name>
</gene>
<dbReference type="InterPro" id="IPR044930">
    <property type="entry name" value="Homing_endonuclease_His-Me"/>
</dbReference>
<feature type="domain" description="HNH nuclease" evidence="1">
    <location>
        <begin position="31"/>
        <end position="77"/>
    </location>
</feature>
<proteinExistence type="predicted"/>
<dbReference type="KEGG" id="vg:29124261"/>
<protein>
    <recommendedName>
        <fullName evidence="1">HNH nuclease domain-containing protein</fullName>
    </recommendedName>
</protein>
<organismHost>
    <name type="scientific">Klebsiella pneumoniae</name>
    <dbReference type="NCBI Taxonomy" id="573"/>
</organismHost>
<dbReference type="SUPFAM" id="SSF54060">
    <property type="entry name" value="His-Me finger endonucleases"/>
    <property type="match status" value="1"/>
</dbReference>
<evidence type="ECO:0000313" key="2">
    <source>
        <dbReference type="EMBL" id="AMQ66450.1"/>
    </source>
</evidence>
<dbReference type="RefSeq" id="YP_009302725.1">
    <property type="nucleotide sequence ID" value="NC_031246.1"/>
</dbReference>